<organism evidence="2 3">
    <name type="scientific">Marinomonas piezotolerans</name>
    <dbReference type="NCBI Taxonomy" id="2213058"/>
    <lineage>
        <taxon>Bacteria</taxon>
        <taxon>Pseudomonadati</taxon>
        <taxon>Pseudomonadota</taxon>
        <taxon>Gammaproteobacteria</taxon>
        <taxon>Oceanospirillales</taxon>
        <taxon>Oceanospirillaceae</taxon>
        <taxon>Marinomonas</taxon>
    </lineage>
</organism>
<dbReference type="EMBL" id="QKRA01000003">
    <property type="protein sequence ID" value="RDL44657.1"/>
    <property type="molecule type" value="Genomic_DNA"/>
</dbReference>
<dbReference type="SUPFAM" id="SSF46894">
    <property type="entry name" value="C-terminal effector domain of the bipartite response regulators"/>
    <property type="match status" value="1"/>
</dbReference>
<dbReference type="AlphaFoldDB" id="A0A370UA48"/>
<evidence type="ECO:0000313" key="3">
    <source>
        <dbReference type="Proteomes" id="UP000254326"/>
    </source>
</evidence>
<protein>
    <recommendedName>
        <fullName evidence="1">HTH luxR-type domain-containing protein</fullName>
    </recommendedName>
</protein>
<proteinExistence type="predicted"/>
<dbReference type="RefSeq" id="WP_115467920.1">
    <property type="nucleotide sequence ID" value="NZ_QKRA01000003.1"/>
</dbReference>
<comment type="caution">
    <text evidence="2">The sequence shown here is derived from an EMBL/GenBank/DDBJ whole genome shotgun (WGS) entry which is preliminary data.</text>
</comment>
<name>A0A370UA48_9GAMM</name>
<dbReference type="Pfam" id="PF00196">
    <property type="entry name" value="GerE"/>
    <property type="match status" value="1"/>
</dbReference>
<dbReference type="GO" id="GO:0003677">
    <property type="term" value="F:DNA binding"/>
    <property type="evidence" value="ECO:0007669"/>
    <property type="project" value="InterPro"/>
</dbReference>
<accession>A0A370UA48</accession>
<dbReference type="PROSITE" id="PS50043">
    <property type="entry name" value="HTH_LUXR_2"/>
    <property type="match status" value="1"/>
</dbReference>
<dbReference type="OrthoDB" id="9774661at2"/>
<feature type="domain" description="HTH luxR-type" evidence="1">
    <location>
        <begin position="11"/>
        <end position="76"/>
    </location>
</feature>
<evidence type="ECO:0000259" key="1">
    <source>
        <dbReference type="PROSITE" id="PS50043"/>
    </source>
</evidence>
<dbReference type="Proteomes" id="UP000254326">
    <property type="component" value="Unassembled WGS sequence"/>
</dbReference>
<sequence>MQDAKQISFYPSSHTSELSAHALEILAMTAQGLRSKQIANTVCRSVPTIHFHQDKARKHYDASNLTEAVAKAIALGDILFCVEPVQIKTAYRRATAIAMVLAAMTTTALDTPFTFDADLDLARHHTTRAARTVKVRGNRRELTDFIIG</sequence>
<dbReference type="Gene3D" id="1.10.10.10">
    <property type="entry name" value="Winged helix-like DNA-binding domain superfamily/Winged helix DNA-binding domain"/>
    <property type="match status" value="1"/>
</dbReference>
<dbReference type="InterPro" id="IPR036388">
    <property type="entry name" value="WH-like_DNA-bd_sf"/>
</dbReference>
<gene>
    <name evidence="2" type="ORF">DN730_09740</name>
</gene>
<dbReference type="SMART" id="SM00421">
    <property type="entry name" value="HTH_LUXR"/>
    <property type="match status" value="1"/>
</dbReference>
<dbReference type="InterPro" id="IPR000792">
    <property type="entry name" value="Tscrpt_reg_LuxR_C"/>
</dbReference>
<dbReference type="GO" id="GO:0006355">
    <property type="term" value="P:regulation of DNA-templated transcription"/>
    <property type="evidence" value="ECO:0007669"/>
    <property type="project" value="InterPro"/>
</dbReference>
<dbReference type="InterPro" id="IPR016032">
    <property type="entry name" value="Sig_transdc_resp-reg_C-effctor"/>
</dbReference>
<keyword evidence="3" id="KW-1185">Reference proteome</keyword>
<evidence type="ECO:0000313" key="2">
    <source>
        <dbReference type="EMBL" id="RDL44657.1"/>
    </source>
</evidence>
<reference evidence="2 3" key="1">
    <citation type="submission" date="2018-06" db="EMBL/GenBank/DDBJ databases">
        <title>Marinomonas sp. YLB-05 draft genome sequence.</title>
        <authorList>
            <person name="Yu L."/>
            <person name="Tang X."/>
        </authorList>
    </citation>
    <scope>NUCLEOTIDE SEQUENCE [LARGE SCALE GENOMIC DNA]</scope>
    <source>
        <strain evidence="2 3">YLB-05</strain>
    </source>
</reference>